<evidence type="ECO:0000313" key="2">
    <source>
        <dbReference type="Proteomes" id="UP000261600"/>
    </source>
</evidence>
<dbReference type="Ensembl" id="ENSMALT00000001134.1">
    <property type="protein sequence ID" value="ENSMALP00000001091.1"/>
    <property type="gene ID" value="ENSMALG00000000845.1"/>
</dbReference>
<dbReference type="AlphaFoldDB" id="A0A3Q3ILB2"/>
<evidence type="ECO:0000313" key="1">
    <source>
        <dbReference type="Ensembl" id="ENSMALP00000001091.1"/>
    </source>
</evidence>
<accession>A0A3Q3ILB2</accession>
<protein>
    <submittedName>
        <fullName evidence="1">Uncharacterized protein</fullName>
    </submittedName>
</protein>
<sequence length="122" mass="13612">MPILNSKMSIRPHAHVLQLEVLIVKLLSVDGLASSSIVVGEIPPLKTTVQMTVFRMAENATRHRLQDAGQVPTKVRPTEGKVSFQIFHSVEGCRRHDGPQRSPNFMFKTSIVQVALAFWVKP</sequence>
<dbReference type="Proteomes" id="UP000261600">
    <property type="component" value="Unplaced"/>
</dbReference>
<reference evidence="1" key="1">
    <citation type="submission" date="2025-08" db="UniProtKB">
        <authorList>
            <consortium name="Ensembl"/>
        </authorList>
    </citation>
    <scope>IDENTIFICATION</scope>
</reference>
<proteinExistence type="predicted"/>
<keyword evidence="2" id="KW-1185">Reference proteome</keyword>
<organism evidence="1 2">
    <name type="scientific">Monopterus albus</name>
    <name type="common">Swamp eel</name>
    <dbReference type="NCBI Taxonomy" id="43700"/>
    <lineage>
        <taxon>Eukaryota</taxon>
        <taxon>Metazoa</taxon>
        <taxon>Chordata</taxon>
        <taxon>Craniata</taxon>
        <taxon>Vertebrata</taxon>
        <taxon>Euteleostomi</taxon>
        <taxon>Actinopterygii</taxon>
        <taxon>Neopterygii</taxon>
        <taxon>Teleostei</taxon>
        <taxon>Neoteleostei</taxon>
        <taxon>Acanthomorphata</taxon>
        <taxon>Anabantaria</taxon>
        <taxon>Synbranchiformes</taxon>
        <taxon>Synbranchidae</taxon>
        <taxon>Monopterus</taxon>
    </lineage>
</organism>
<reference evidence="1" key="2">
    <citation type="submission" date="2025-09" db="UniProtKB">
        <authorList>
            <consortium name="Ensembl"/>
        </authorList>
    </citation>
    <scope>IDENTIFICATION</scope>
</reference>
<name>A0A3Q3ILB2_MONAL</name>